<accession>A0A1U6IG57</accession>
<feature type="region of interest" description="Disordered" evidence="8">
    <location>
        <begin position="1"/>
        <end position="23"/>
    </location>
</feature>
<comment type="subcellular location">
    <subcellularLocation>
        <location evidence="7">Membrane</location>
        <topology evidence="7">Single-pass type II membrane protein</topology>
    </subcellularLocation>
</comment>
<keyword evidence="7" id="KW-0472">Membrane</keyword>
<comment type="catalytic activity">
    <reaction evidence="1 7">
        <text>Cleavage of hydrophobic, N-terminal signal or leader sequences from secreted and periplasmic proteins.</text>
        <dbReference type="EC" id="3.4.21.89"/>
    </reaction>
</comment>
<dbReference type="InterPro" id="IPR000223">
    <property type="entry name" value="Pept_S26A_signal_pept_1"/>
</dbReference>
<dbReference type="GO" id="GO:0016020">
    <property type="term" value="C:membrane"/>
    <property type="evidence" value="ECO:0007669"/>
    <property type="project" value="UniProtKB-SubCell"/>
</dbReference>
<name>A0A1U6IG57_9SPHN</name>
<evidence type="ECO:0000256" key="6">
    <source>
        <dbReference type="PIRSR" id="PIRSR600223-1"/>
    </source>
</evidence>
<keyword evidence="7" id="KW-0812">Transmembrane</keyword>
<dbReference type="GO" id="GO:0004252">
    <property type="term" value="F:serine-type endopeptidase activity"/>
    <property type="evidence" value="ECO:0007669"/>
    <property type="project" value="InterPro"/>
</dbReference>
<dbReference type="PRINTS" id="PR00727">
    <property type="entry name" value="LEADERPTASE"/>
</dbReference>
<keyword evidence="11" id="KW-1185">Reference proteome</keyword>
<dbReference type="SUPFAM" id="SSF51306">
    <property type="entry name" value="LexA/Signal peptidase"/>
    <property type="match status" value="1"/>
</dbReference>
<dbReference type="PROSITE" id="PS00760">
    <property type="entry name" value="SPASE_I_2"/>
    <property type="match status" value="1"/>
</dbReference>
<feature type="active site" evidence="6">
    <location>
        <position position="60"/>
    </location>
</feature>
<evidence type="ECO:0000256" key="1">
    <source>
        <dbReference type="ARBA" id="ARBA00000677"/>
    </source>
</evidence>
<evidence type="ECO:0000313" key="11">
    <source>
        <dbReference type="Proteomes" id="UP000190989"/>
    </source>
</evidence>
<feature type="transmembrane region" description="Helical" evidence="7">
    <location>
        <begin position="35"/>
        <end position="55"/>
    </location>
</feature>
<dbReference type="Proteomes" id="UP000190989">
    <property type="component" value="Unassembled WGS sequence"/>
</dbReference>
<evidence type="ECO:0000313" key="10">
    <source>
        <dbReference type="EMBL" id="SLK06980.1"/>
    </source>
</evidence>
<keyword evidence="5 7" id="KW-0378">Hydrolase</keyword>
<sequence>MTEHTADPASPLRAQESPVSNPDKPKVNWFHELRGLALMLLGVLAFHSLIAKPFYIPSISMMPNLLVGDRLVVSKYAYGWNWSSVSFHMLPRAEWRLFGSTPEYGDIVIVVPGNRKADLIKRVVALPGDRIAVVDGRIRLNGKFIPREVEPPVEIAADDALQCEGDAQPGHCYKGFELYRRRLPSGRDVYDLPAYRETLPNGATYQVIDYTTQVMDNYPEITVPEGHVFLMGDDRDRSADSRFPFETDYRGTPGGGLGGPVPLSDIGGRAEFITFSLDGTQNWNPLTWWSALRDGRTFTSLRPRIEKHPSDSSTGQPGGTAT</sequence>
<feature type="domain" description="Peptidase S26" evidence="9">
    <location>
        <begin position="38"/>
        <end position="274"/>
    </location>
</feature>
<dbReference type="InterPro" id="IPR036286">
    <property type="entry name" value="LexA/Signal_pep-like_sf"/>
</dbReference>
<evidence type="ECO:0000256" key="7">
    <source>
        <dbReference type="RuleBase" id="RU362042"/>
    </source>
</evidence>
<evidence type="ECO:0000256" key="5">
    <source>
        <dbReference type="ARBA" id="ARBA00022801"/>
    </source>
</evidence>
<dbReference type="InterPro" id="IPR019533">
    <property type="entry name" value="Peptidase_S26"/>
</dbReference>
<keyword evidence="7" id="KW-1133">Transmembrane helix</keyword>
<dbReference type="Pfam" id="PF10502">
    <property type="entry name" value="Peptidase_S26"/>
    <property type="match status" value="1"/>
</dbReference>
<dbReference type="PANTHER" id="PTHR43390:SF1">
    <property type="entry name" value="CHLOROPLAST PROCESSING PEPTIDASE"/>
    <property type="match status" value="1"/>
</dbReference>
<feature type="region of interest" description="Disordered" evidence="8">
    <location>
        <begin position="300"/>
        <end position="322"/>
    </location>
</feature>
<gene>
    <name evidence="10" type="ORF">SAMN06295987_106112</name>
</gene>
<dbReference type="AlphaFoldDB" id="A0A1U6IG57"/>
<dbReference type="EMBL" id="FVZE01000006">
    <property type="protein sequence ID" value="SLK06980.1"/>
    <property type="molecule type" value="Genomic_DNA"/>
</dbReference>
<dbReference type="EC" id="3.4.21.89" evidence="3 7"/>
<comment type="similarity">
    <text evidence="2 7">Belongs to the peptidase S26 family.</text>
</comment>
<dbReference type="InterPro" id="IPR019757">
    <property type="entry name" value="Pept_S26A_signal_pept_1_Lys-AS"/>
</dbReference>
<proteinExistence type="inferred from homology"/>
<dbReference type="PANTHER" id="PTHR43390">
    <property type="entry name" value="SIGNAL PEPTIDASE I"/>
    <property type="match status" value="1"/>
</dbReference>
<dbReference type="STRING" id="428990.SAMN06295987_106112"/>
<feature type="active site" evidence="6">
    <location>
        <position position="121"/>
    </location>
</feature>
<evidence type="ECO:0000259" key="9">
    <source>
        <dbReference type="Pfam" id="PF10502"/>
    </source>
</evidence>
<dbReference type="GO" id="GO:0009003">
    <property type="term" value="F:signal peptidase activity"/>
    <property type="evidence" value="ECO:0007669"/>
    <property type="project" value="UniProtKB-EC"/>
</dbReference>
<organism evidence="10 11">
    <name type="scientific">Novosphingobium mathurense</name>
    <dbReference type="NCBI Taxonomy" id="428990"/>
    <lineage>
        <taxon>Bacteria</taxon>
        <taxon>Pseudomonadati</taxon>
        <taxon>Pseudomonadota</taxon>
        <taxon>Alphaproteobacteria</taxon>
        <taxon>Sphingomonadales</taxon>
        <taxon>Sphingomonadaceae</taxon>
        <taxon>Novosphingobium</taxon>
    </lineage>
</organism>
<reference evidence="11" key="1">
    <citation type="submission" date="2017-02" db="EMBL/GenBank/DDBJ databases">
        <authorList>
            <person name="Varghese N."/>
            <person name="Submissions S."/>
        </authorList>
    </citation>
    <scope>NUCLEOTIDE SEQUENCE [LARGE SCALE GENOMIC DNA]</scope>
    <source>
        <strain evidence="11">SM117</strain>
    </source>
</reference>
<dbReference type="Gene3D" id="2.10.109.10">
    <property type="entry name" value="Umud Fragment, subunit A"/>
    <property type="match status" value="1"/>
</dbReference>
<dbReference type="GO" id="GO:0006465">
    <property type="term" value="P:signal peptide processing"/>
    <property type="evidence" value="ECO:0007669"/>
    <property type="project" value="InterPro"/>
</dbReference>
<evidence type="ECO:0000256" key="8">
    <source>
        <dbReference type="SAM" id="MobiDB-lite"/>
    </source>
</evidence>
<evidence type="ECO:0000256" key="3">
    <source>
        <dbReference type="ARBA" id="ARBA00013208"/>
    </source>
</evidence>
<keyword evidence="7" id="KW-0645">Protease</keyword>
<dbReference type="RefSeq" id="WP_079731254.1">
    <property type="nucleotide sequence ID" value="NZ_FVZE01000006.1"/>
</dbReference>
<dbReference type="NCBIfam" id="TIGR02227">
    <property type="entry name" value="sigpep_I_bact"/>
    <property type="match status" value="1"/>
</dbReference>
<evidence type="ECO:0000256" key="2">
    <source>
        <dbReference type="ARBA" id="ARBA00009370"/>
    </source>
</evidence>
<protein>
    <recommendedName>
        <fullName evidence="4 7">Signal peptidase I</fullName>
        <ecNumber evidence="3 7">3.4.21.89</ecNumber>
    </recommendedName>
</protein>
<evidence type="ECO:0000256" key="4">
    <source>
        <dbReference type="ARBA" id="ARBA00019232"/>
    </source>
</evidence>
<dbReference type="CDD" id="cd06530">
    <property type="entry name" value="S26_SPase_I"/>
    <property type="match status" value="1"/>
</dbReference>